<sequence length="163" mass="17528">MDWHALVSVFSNIPLDWVVLAVFALIMSADALRGGPSRATALALALPLTLLVASALPDARLMGSIASQLSTPLIAALLHGILLVIIFICMYRITDTYGADSSHPIQAVFSGVAVAVIAVVVWLQIPALESVWHFGPQIQAVFGDAYRFWWLLISFIALAFARG</sequence>
<evidence type="ECO:0000313" key="2">
    <source>
        <dbReference type="EMBL" id="OGG70731.1"/>
    </source>
</evidence>
<name>A0A1F6EAV7_9BACT</name>
<dbReference type="Proteomes" id="UP000176914">
    <property type="component" value="Unassembled WGS sequence"/>
</dbReference>
<keyword evidence="1" id="KW-1133">Transmembrane helix</keyword>
<feature type="transmembrane region" description="Helical" evidence="1">
    <location>
        <begin position="69"/>
        <end position="93"/>
    </location>
</feature>
<evidence type="ECO:0000313" key="3">
    <source>
        <dbReference type="Proteomes" id="UP000176914"/>
    </source>
</evidence>
<dbReference type="EMBL" id="MFLL01000001">
    <property type="protein sequence ID" value="OGG70731.1"/>
    <property type="molecule type" value="Genomic_DNA"/>
</dbReference>
<reference evidence="2 3" key="1">
    <citation type="journal article" date="2016" name="Nat. Commun.">
        <title>Thousands of microbial genomes shed light on interconnected biogeochemical processes in an aquifer system.</title>
        <authorList>
            <person name="Anantharaman K."/>
            <person name="Brown C.T."/>
            <person name="Hug L.A."/>
            <person name="Sharon I."/>
            <person name="Castelle C.J."/>
            <person name="Probst A.J."/>
            <person name="Thomas B.C."/>
            <person name="Singh A."/>
            <person name="Wilkins M.J."/>
            <person name="Karaoz U."/>
            <person name="Brodie E.L."/>
            <person name="Williams K.H."/>
            <person name="Hubbard S.S."/>
            <person name="Banfield J.F."/>
        </authorList>
    </citation>
    <scope>NUCLEOTIDE SEQUENCE [LARGE SCALE GENOMIC DNA]</scope>
</reference>
<protein>
    <submittedName>
        <fullName evidence="2">Uncharacterized protein</fullName>
    </submittedName>
</protein>
<comment type="caution">
    <text evidence="2">The sequence shown here is derived from an EMBL/GenBank/DDBJ whole genome shotgun (WGS) entry which is preliminary data.</text>
</comment>
<accession>A0A1F6EAV7</accession>
<proteinExistence type="predicted"/>
<organism evidence="2 3">
    <name type="scientific">Candidatus Kaiserbacteria bacterium RIFCSPHIGHO2_02_FULL_55_25</name>
    <dbReference type="NCBI Taxonomy" id="1798498"/>
    <lineage>
        <taxon>Bacteria</taxon>
        <taxon>Candidatus Kaiseribacteriota</taxon>
    </lineage>
</organism>
<keyword evidence="1" id="KW-0812">Transmembrane</keyword>
<dbReference type="AlphaFoldDB" id="A0A1F6EAV7"/>
<feature type="transmembrane region" description="Helical" evidence="1">
    <location>
        <begin position="145"/>
        <end position="161"/>
    </location>
</feature>
<gene>
    <name evidence="2" type="ORF">A3C20_04385</name>
</gene>
<keyword evidence="1" id="KW-0472">Membrane</keyword>
<feature type="transmembrane region" description="Helical" evidence="1">
    <location>
        <begin position="105"/>
        <end position="125"/>
    </location>
</feature>
<feature type="transmembrane region" description="Helical" evidence="1">
    <location>
        <begin position="39"/>
        <end position="57"/>
    </location>
</feature>
<feature type="transmembrane region" description="Helical" evidence="1">
    <location>
        <begin position="6"/>
        <end position="27"/>
    </location>
</feature>
<evidence type="ECO:0000256" key="1">
    <source>
        <dbReference type="SAM" id="Phobius"/>
    </source>
</evidence>